<dbReference type="EMBL" id="CAJMWV010001614">
    <property type="protein sequence ID" value="CAE6441607.1"/>
    <property type="molecule type" value="Genomic_DNA"/>
</dbReference>
<organism evidence="3 4">
    <name type="scientific">Rhizoctonia solani</name>
    <dbReference type="NCBI Taxonomy" id="456999"/>
    <lineage>
        <taxon>Eukaryota</taxon>
        <taxon>Fungi</taxon>
        <taxon>Dikarya</taxon>
        <taxon>Basidiomycota</taxon>
        <taxon>Agaricomycotina</taxon>
        <taxon>Agaricomycetes</taxon>
        <taxon>Cantharellales</taxon>
        <taxon>Ceratobasidiaceae</taxon>
        <taxon>Rhizoctonia</taxon>
    </lineage>
</organism>
<keyword evidence="2" id="KW-0472">Membrane</keyword>
<evidence type="ECO:0000313" key="3">
    <source>
        <dbReference type="EMBL" id="CAE6441607.1"/>
    </source>
</evidence>
<name>A0A8H3G9E7_9AGAM</name>
<accession>A0A8H3G9E7</accession>
<keyword evidence="2" id="KW-1133">Transmembrane helix</keyword>
<keyword evidence="2" id="KW-0812">Transmembrane</keyword>
<protein>
    <recommendedName>
        <fullName evidence="5">Transmembrane protein</fullName>
    </recommendedName>
</protein>
<reference evidence="3" key="1">
    <citation type="submission" date="2021-01" db="EMBL/GenBank/DDBJ databases">
        <authorList>
            <person name="Kaushik A."/>
        </authorList>
    </citation>
    <scope>NUCLEOTIDE SEQUENCE</scope>
    <source>
        <strain evidence="3">AG3-1AP</strain>
    </source>
</reference>
<feature type="transmembrane region" description="Helical" evidence="2">
    <location>
        <begin position="6"/>
        <end position="26"/>
    </location>
</feature>
<comment type="caution">
    <text evidence="3">The sequence shown here is derived from an EMBL/GenBank/DDBJ whole genome shotgun (WGS) entry which is preliminary data.</text>
</comment>
<dbReference type="AlphaFoldDB" id="A0A8H3G9E7"/>
<evidence type="ECO:0008006" key="5">
    <source>
        <dbReference type="Google" id="ProtNLM"/>
    </source>
</evidence>
<dbReference type="OrthoDB" id="3264487at2759"/>
<gene>
    <name evidence="3" type="ORF">RDB_LOCUS54516</name>
</gene>
<dbReference type="Proteomes" id="UP000663831">
    <property type="component" value="Unassembled WGS sequence"/>
</dbReference>
<feature type="region of interest" description="Disordered" evidence="1">
    <location>
        <begin position="32"/>
        <end position="89"/>
    </location>
</feature>
<evidence type="ECO:0000256" key="1">
    <source>
        <dbReference type="SAM" id="MobiDB-lite"/>
    </source>
</evidence>
<evidence type="ECO:0000256" key="2">
    <source>
        <dbReference type="SAM" id="Phobius"/>
    </source>
</evidence>
<sequence>MKYASVIVPLVLVGVLFVIGCIWVAMRKDKDEGDEESVPELVEPAPKGPKPPHLAIPVAAHTIPPLDLATHSSSSHSLSVGHDPPRYER</sequence>
<dbReference type="PROSITE" id="PS51257">
    <property type="entry name" value="PROKAR_LIPOPROTEIN"/>
    <property type="match status" value="1"/>
</dbReference>
<proteinExistence type="predicted"/>
<evidence type="ECO:0000313" key="4">
    <source>
        <dbReference type="Proteomes" id="UP000663831"/>
    </source>
</evidence>